<evidence type="ECO:0000313" key="1">
    <source>
        <dbReference type="EMBL" id="KIX14918.1"/>
    </source>
</evidence>
<organism evidence="1 2">
    <name type="scientific">Dethiosulfatarculus sandiegensis</name>
    <dbReference type="NCBI Taxonomy" id="1429043"/>
    <lineage>
        <taxon>Bacteria</taxon>
        <taxon>Pseudomonadati</taxon>
        <taxon>Thermodesulfobacteriota</taxon>
        <taxon>Desulfarculia</taxon>
        <taxon>Desulfarculales</taxon>
        <taxon>Desulfarculaceae</taxon>
        <taxon>Dethiosulfatarculus</taxon>
    </lineage>
</organism>
<dbReference type="InParanoid" id="A0A0D2HX24"/>
<accession>A0A0D2HX24</accession>
<dbReference type="Proteomes" id="UP000032233">
    <property type="component" value="Unassembled WGS sequence"/>
</dbReference>
<protein>
    <submittedName>
        <fullName evidence="1">Uncharacterized protein</fullName>
    </submittedName>
</protein>
<dbReference type="AlphaFoldDB" id="A0A0D2HX24"/>
<name>A0A0D2HX24_9BACT</name>
<comment type="caution">
    <text evidence="1">The sequence shown here is derived from an EMBL/GenBank/DDBJ whole genome shotgun (WGS) entry which is preliminary data.</text>
</comment>
<dbReference type="EMBL" id="AZAC01000008">
    <property type="protein sequence ID" value="KIX14918.1"/>
    <property type="molecule type" value="Genomic_DNA"/>
</dbReference>
<keyword evidence="2" id="KW-1185">Reference proteome</keyword>
<evidence type="ECO:0000313" key="2">
    <source>
        <dbReference type="Proteomes" id="UP000032233"/>
    </source>
</evidence>
<sequence length="29" mass="3137">MVLNSPVQGDGLNFWAQAIKTGADIAYKK</sequence>
<proteinExistence type="predicted"/>
<gene>
    <name evidence="1" type="ORF">X474_07150</name>
</gene>
<reference evidence="1 2" key="1">
    <citation type="submission" date="2013-11" db="EMBL/GenBank/DDBJ databases">
        <title>Metagenomic analysis of a methanogenic consortium involved in long chain n-alkane degradation.</title>
        <authorList>
            <person name="Davidova I.A."/>
            <person name="Callaghan A.V."/>
            <person name="Wawrik B."/>
            <person name="Pruitt S."/>
            <person name="Marks C."/>
            <person name="Duncan K.E."/>
            <person name="Suflita J.M."/>
        </authorList>
    </citation>
    <scope>NUCLEOTIDE SEQUENCE [LARGE SCALE GENOMIC DNA]</scope>
    <source>
        <strain evidence="1 2">SPR</strain>
    </source>
</reference>